<keyword evidence="2 5" id="KW-0808">Transferase</keyword>
<dbReference type="InterPro" id="IPR004556">
    <property type="entry name" value="HemK-like"/>
</dbReference>
<dbReference type="CDD" id="cd02440">
    <property type="entry name" value="AdoMet_MTases"/>
    <property type="match status" value="1"/>
</dbReference>
<evidence type="ECO:0000256" key="5">
    <source>
        <dbReference type="HAMAP-Rule" id="MF_02126"/>
    </source>
</evidence>
<organism evidence="8 9">
    <name type="scientific">Geomicrobium halophilum</name>
    <dbReference type="NCBI Taxonomy" id="549000"/>
    <lineage>
        <taxon>Bacteria</taxon>
        <taxon>Bacillati</taxon>
        <taxon>Bacillota</taxon>
        <taxon>Bacilli</taxon>
        <taxon>Bacillales</taxon>
        <taxon>Geomicrobium</taxon>
    </lineage>
</organism>
<reference evidence="8 9" key="1">
    <citation type="submission" date="2020-08" db="EMBL/GenBank/DDBJ databases">
        <title>Genomic Encyclopedia of Type Strains, Phase IV (KMG-IV): sequencing the most valuable type-strain genomes for metagenomic binning, comparative biology and taxonomic classification.</title>
        <authorList>
            <person name="Goeker M."/>
        </authorList>
    </citation>
    <scope>NUCLEOTIDE SEQUENCE [LARGE SCALE GENOMIC DNA]</scope>
    <source>
        <strain evidence="8 9">DSM 21769</strain>
    </source>
</reference>
<dbReference type="Gene3D" id="1.10.8.10">
    <property type="entry name" value="DNA helicase RuvA subunit, C-terminal domain"/>
    <property type="match status" value="1"/>
</dbReference>
<comment type="function">
    <text evidence="5">Methylates the class 1 translation termination release factors RF1/PrfA and RF2/PrfB on the glutamine residue of the universally conserved GGQ motif.</text>
</comment>
<dbReference type="EMBL" id="JACHHJ010000003">
    <property type="protein sequence ID" value="MBB6450477.1"/>
    <property type="molecule type" value="Genomic_DNA"/>
</dbReference>
<accession>A0A841PNR7</accession>
<dbReference type="Gene3D" id="3.40.50.150">
    <property type="entry name" value="Vaccinia Virus protein VP39"/>
    <property type="match status" value="1"/>
</dbReference>
<evidence type="ECO:0000313" key="9">
    <source>
        <dbReference type="Proteomes" id="UP000568839"/>
    </source>
</evidence>
<feature type="binding site" evidence="5">
    <location>
        <begin position="191"/>
        <end position="194"/>
    </location>
    <ligand>
        <name>substrate</name>
    </ligand>
</feature>
<dbReference type="PROSITE" id="PS00092">
    <property type="entry name" value="N6_MTASE"/>
    <property type="match status" value="1"/>
</dbReference>
<name>A0A841PNR7_9BACL</name>
<dbReference type="GO" id="GO:0102559">
    <property type="term" value="F:peptide chain release factor N(5)-glutamine methyltransferase activity"/>
    <property type="evidence" value="ECO:0007669"/>
    <property type="project" value="UniProtKB-EC"/>
</dbReference>
<comment type="caution">
    <text evidence="5">Lacks conserved residue(s) required for the propagation of feature annotation.</text>
</comment>
<keyword evidence="3 5" id="KW-0949">S-adenosyl-L-methionine</keyword>
<dbReference type="Proteomes" id="UP000568839">
    <property type="component" value="Unassembled WGS sequence"/>
</dbReference>
<feature type="domain" description="Release factor glutamine methyltransferase N-terminal" evidence="7">
    <location>
        <begin position="9"/>
        <end position="77"/>
    </location>
</feature>
<evidence type="ECO:0000256" key="4">
    <source>
        <dbReference type="ARBA" id="ARBA00048391"/>
    </source>
</evidence>
<dbReference type="NCBIfam" id="TIGR00536">
    <property type="entry name" value="hemK_fam"/>
    <property type="match status" value="1"/>
</dbReference>
<feature type="domain" description="Methyltransferase small" evidence="6">
    <location>
        <begin position="106"/>
        <end position="199"/>
    </location>
</feature>
<keyword evidence="9" id="KW-1185">Reference proteome</keyword>
<dbReference type="Pfam" id="PF05175">
    <property type="entry name" value="MTS"/>
    <property type="match status" value="1"/>
</dbReference>
<evidence type="ECO:0000313" key="8">
    <source>
        <dbReference type="EMBL" id="MBB6450477.1"/>
    </source>
</evidence>
<dbReference type="InterPro" id="IPR050320">
    <property type="entry name" value="N5-glutamine_MTase"/>
</dbReference>
<sequence length="285" mass="32107">MTEPPRVYEALHWASSFLKQRDLESKAAEHLMQNVLQLEGVHYQLHLRERLNEEEWGQFKEMVDRHGQEEPIQYITGMASFYGRHFNVDPAVLIPRQETEELVLLILEKAKKRFQRPIIADIATGSGAIAVTLALEWLEAEVWATDISADAITVAKENASQLHAPSITFLEGNMATPLRENGKVVDVLVSNPPYIATRDWKGLAPLVRDYEPRQALDAGGDGLHFYRQLAMDLPYVLADNGLAFFEIGDTQGPAVVLLMEQQLPDATVNIVKDINGRDRIVTVER</sequence>
<evidence type="ECO:0000256" key="1">
    <source>
        <dbReference type="ARBA" id="ARBA00022603"/>
    </source>
</evidence>
<dbReference type="NCBIfam" id="TIGR03534">
    <property type="entry name" value="RF_mod_PrmC"/>
    <property type="match status" value="1"/>
</dbReference>
<comment type="similarity">
    <text evidence="5">Belongs to the protein N5-glutamine methyltransferase family. PrmC subfamily.</text>
</comment>
<gene>
    <name evidence="5" type="primary">prmC</name>
    <name evidence="8" type="ORF">HNR44_002460</name>
</gene>
<feature type="binding site" evidence="5">
    <location>
        <position position="191"/>
    </location>
    <ligand>
        <name>S-adenosyl-L-methionine</name>
        <dbReference type="ChEBI" id="CHEBI:59789"/>
    </ligand>
</feature>
<dbReference type="AlphaFoldDB" id="A0A841PNR7"/>
<dbReference type="GO" id="GO:0003676">
    <property type="term" value="F:nucleic acid binding"/>
    <property type="evidence" value="ECO:0007669"/>
    <property type="project" value="InterPro"/>
</dbReference>
<dbReference type="PANTHER" id="PTHR18895">
    <property type="entry name" value="HEMK METHYLTRANSFERASE"/>
    <property type="match status" value="1"/>
</dbReference>
<evidence type="ECO:0000256" key="2">
    <source>
        <dbReference type="ARBA" id="ARBA00022679"/>
    </source>
</evidence>
<dbReference type="InterPro" id="IPR029063">
    <property type="entry name" value="SAM-dependent_MTases_sf"/>
</dbReference>
<keyword evidence="1 5" id="KW-0489">Methyltransferase</keyword>
<dbReference type="InterPro" id="IPR040758">
    <property type="entry name" value="PrmC_N"/>
</dbReference>
<dbReference type="Pfam" id="PF17827">
    <property type="entry name" value="PrmC_N"/>
    <property type="match status" value="1"/>
</dbReference>
<proteinExistence type="inferred from homology"/>
<dbReference type="InterPro" id="IPR002052">
    <property type="entry name" value="DNA_methylase_N6_adenine_CS"/>
</dbReference>
<dbReference type="SUPFAM" id="SSF53335">
    <property type="entry name" value="S-adenosyl-L-methionine-dependent methyltransferases"/>
    <property type="match status" value="1"/>
</dbReference>
<evidence type="ECO:0000259" key="7">
    <source>
        <dbReference type="Pfam" id="PF17827"/>
    </source>
</evidence>
<evidence type="ECO:0000256" key="3">
    <source>
        <dbReference type="ARBA" id="ARBA00022691"/>
    </source>
</evidence>
<evidence type="ECO:0000259" key="6">
    <source>
        <dbReference type="Pfam" id="PF05175"/>
    </source>
</evidence>
<dbReference type="InterPro" id="IPR019874">
    <property type="entry name" value="RF_methyltr_PrmC"/>
</dbReference>
<comment type="catalytic activity">
    <reaction evidence="4 5">
        <text>L-glutaminyl-[peptide chain release factor] + S-adenosyl-L-methionine = N(5)-methyl-L-glutaminyl-[peptide chain release factor] + S-adenosyl-L-homocysteine + H(+)</text>
        <dbReference type="Rhea" id="RHEA:42896"/>
        <dbReference type="Rhea" id="RHEA-COMP:10271"/>
        <dbReference type="Rhea" id="RHEA-COMP:10272"/>
        <dbReference type="ChEBI" id="CHEBI:15378"/>
        <dbReference type="ChEBI" id="CHEBI:30011"/>
        <dbReference type="ChEBI" id="CHEBI:57856"/>
        <dbReference type="ChEBI" id="CHEBI:59789"/>
        <dbReference type="ChEBI" id="CHEBI:61891"/>
        <dbReference type="EC" id="2.1.1.297"/>
    </reaction>
</comment>
<protein>
    <recommendedName>
        <fullName evidence="5">Release factor glutamine methyltransferase</fullName>
        <shortName evidence="5">RF MTase</shortName>
        <ecNumber evidence="5">2.1.1.297</ecNumber>
    </recommendedName>
    <alternativeName>
        <fullName evidence="5">N5-glutamine methyltransferase PrmC</fullName>
    </alternativeName>
    <alternativeName>
        <fullName evidence="5">Protein-(glutamine-N5) MTase PrmC</fullName>
    </alternativeName>
    <alternativeName>
        <fullName evidence="5">Protein-glutamine N-methyltransferase PrmC</fullName>
    </alternativeName>
</protein>
<dbReference type="GO" id="GO:0032259">
    <property type="term" value="P:methylation"/>
    <property type="evidence" value="ECO:0007669"/>
    <property type="project" value="UniProtKB-KW"/>
</dbReference>
<dbReference type="PANTHER" id="PTHR18895:SF74">
    <property type="entry name" value="MTRF1L RELEASE FACTOR GLUTAMINE METHYLTRANSFERASE"/>
    <property type="match status" value="1"/>
</dbReference>
<comment type="caution">
    <text evidence="8">The sequence shown here is derived from an EMBL/GenBank/DDBJ whole genome shotgun (WGS) entry which is preliminary data.</text>
</comment>
<dbReference type="RefSeq" id="WP_184404535.1">
    <property type="nucleotide sequence ID" value="NZ_JACHHJ010000003.1"/>
</dbReference>
<feature type="binding site" evidence="5">
    <location>
        <position position="146"/>
    </location>
    <ligand>
        <name>S-adenosyl-L-methionine</name>
        <dbReference type="ChEBI" id="CHEBI:59789"/>
    </ligand>
</feature>
<dbReference type="EC" id="2.1.1.297" evidence="5"/>
<dbReference type="InterPro" id="IPR007848">
    <property type="entry name" value="Small_mtfrase_dom"/>
</dbReference>
<dbReference type="HAMAP" id="MF_02126">
    <property type="entry name" value="RF_methyltr_PrmC"/>
    <property type="match status" value="1"/>
</dbReference>